<dbReference type="PANTHER" id="PTHR10502">
    <property type="entry name" value="ANNEXIN"/>
    <property type="match status" value="1"/>
</dbReference>
<dbReference type="OMA" id="HEFMRFK"/>
<dbReference type="GO" id="GO:0001786">
    <property type="term" value="F:phosphatidylserine binding"/>
    <property type="evidence" value="ECO:0007669"/>
    <property type="project" value="TreeGrafter"/>
</dbReference>
<dbReference type="SUPFAM" id="SSF47874">
    <property type="entry name" value="Annexin"/>
    <property type="match status" value="1"/>
</dbReference>
<evidence type="ECO:0000313" key="9">
    <source>
        <dbReference type="Proteomes" id="UP000007875"/>
    </source>
</evidence>
<dbReference type="PANTHER" id="PTHR10502:SF233">
    <property type="entry name" value="ANNEXIN B9"/>
    <property type="match status" value="1"/>
</dbReference>
<keyword evidence="9" id="KW-1185">Reference proteome</keyword>
<reference evidence="8" key="3">
    <citation type="submission" date="2025-09" db="UniProtKB">
        <authorList>
            <consortium name="Ensembl"/>
        </authorList>
    </citation>
    <scope>IDENTIFICATION</scope>
</reference>
<accession>H2ZA49</accession>
<dbReference type="InterPro" id="IPR037104">
    <property type="entry name" value="Annexin_sf"/>
</dbReference>
<dbReference type="Proteomes" id="UP000007875">
    <property type="component" value="Unassembled WGS sequence"/>
</dbReference>
<dbReference type="Gene3D" id="1.10.220.10">
    <property type="entry name" value="Annexin"/>
    <property type="match status" value="4"/>
</dbReference>
<comment type="similarity">
    <text evidence="1 7">Belongs to the annexin family.</text>
</comment>
<dbReference type="FunFam" id="1.10.220.10:FF:000002">
    <property type="entry name" value="Annexin"/>
    <property type="match status" value="1"/>
</dbReference>
<evidence type="ECO:0000313" key="8">
    <source>
        <dbReference type="Ensembl" id="ENSCSAVP00000014464.1"/>
    </source>
</evidence>
<dbReference type="PROSITE" id="PS51897">
    <property type="entry name" value="ANNEXIN_2"/>
    <property type="match status" value="4"/>
</dbReference>
<organism evidence="8 9">
    <name type="scientific">Ciona savignyi</name>
    <name type="common">Pacific transparent sea squirt</name>
    <dbReference type="NCBI Taxonomy" id="51511"/>
    <lineage>
        <taxon>Eukaryota</taxon>
        <taxon>Metazoa</taxon>
        <taxon>Chordata</taxon>
        <taxon>Tunicata</taxon>
        <taxon>Ascidiacea</taxon>
        <taxon>Phlebobranchia</taxon>
        <taxon>Cionidae</taxon>
        <taxon>Ciona</taxon>
    </lineage>
</organism>
<dbReference type="InterPro" id="IPR018252">
    <property type="entry name" value="Annexin_repeat_CS"/>
</dbReference>
<dbReference type="GeneTree" id="ENSGT00940000159797"/>
<evidence type="ECO:0000256" key="6">
    <source>
        <dbReference type="ARBA" id="ARBA00023302"/>
    </source>
</evidence>
<dbReference type="InterPro" id="IPR018502">
    <property type="entry name" value="Annexin_repeat"/>
</dbReference>
<proteinExistence type="inferred from homology"/>
<keyword evidence="4 7" id="KW-0106">Calcium</keyword>
<dbReference type="PRINTS" id="PR00201">
    <property type="entry name" value="ANNEXINV"/>
</dbReference>
<dbReference type="FunFam" id="1.10.220.10:FF:000005">
    <property type="entry name" value="Annexin"/>
    <property type="match status" value="1"/>
</dbReference>
<dbReference type="GO" id="GO:0005634">
    <property type="term" value="C:nucleus"/>
    <property type="evidence" value="ECO:0007669"/>
    <property type="project" value="TreeGrafter"/>
</dbReference>
<dbReference type="AlphaFoldDB" id="H2ZA49"/>
<dbReference type="eggNOG" id="KOG0819">
    <property type="taxonomic scope" value="Eukaryota"/>
</dbReference>
<dbReference type="GO" id="GO:0005509">
    <property type="term" value="F:calcium ion binding"/>
    <property type="evidence" value="ECO:0007669"/>
    <property type="project" value="InterPro"/>
</dbReference>
<comment type="domain">
    <text evidence="7">A pair of annexin repeats may form one binding site for calcium and phospholipid.</text>
</comment>
<protein>
    <recommendedName>
        <fullName evidence="7">Annexin</fullName>
    </recommendedName>
</protein>
<name>H2ZA49_CIOSA</name>
<dbReference type="InterPro" id="IPR001464">
    <property type="entry name" value="Annexin"/>
</dbReference>
<evidence type="ECO:0000256" key="5">
    <source>
        <dbReference type="ARBA" id="ARBA00023216"/>
    </source>
</evidence>
<reference evidence="8" key="2">
    <citation type="submission" date="2025-08" db="UniProtKB">
        <authorList>
            <consortium name="Ensembl"/>
        </authorList>
    </citation>
    <scope>IDENTIFICATION</scope>
</reference>
<keyword evidence="5 7" id="KW-0041">Annexin</keyword>
<dbReference type="GO" id="GO:0032509">
    <property type="term" value="P:endosome transport via multivesicular body sorting pathway"/>
    <property type="evidence" value="ECO:0007669"/>
    <property type="project" value="TreeGrafter"/>
</dbReference>
<dbReference type="FunFam" id="1.10.220.10:FF:000003">
    <property type="entry name" value="Annexin"/>
    <property type="match status" value="1"/>
</dbReference>
<dbReference type="PROSITE" id="PS00223">
    <property type="entry name" value="ANNEXIN_1"/>
    <property type="match status" value="2"/>
</dbReference>
<dbReference type="PRINTS" id="PR00196">
    <property type="entry name" value="ANNEXIN"/>
</dbReference>
<dbReference type="FunFam" id="1.10.220.10:FF:000001">
    <property type="entry name" value="Annexin"/>
    <property type="match status" value="1"/>
</dbReference>
<dbReference type="Pfam" id="PF00191">
    <property type="entry name" value="Annexin"/>
    <property type="match status" value="4"/>
</dbReference>
<dbReference type="Ensembl" id="ENSCSAVT00000014629.1">
    <property type="protein sequence ID" value="ENSCSAVP00000014464.1"/>
    <property type="gene ID" value="ENSCSAVG00000008462.1"/>
</dbReference>
<sequence length="326" mass="37517">VNHSYYFVVHCTIPTVTPTDDFDPEQDCNRLHEAMDGLGTNERPIIRIMTRRSTNQRQILKQQYEDMFGDNLVEKLQSELRGDFESTIMQIMDRPVVYDAKQLRKAMIGPGTNDEILIEILCSRSNEKINQIRLVYHELFDRGLADDLRDETSGDFKHLLMAVTLGERDELFDVDEGQAEADAQAIFDAGENRWFGTDEDEFTKVLATRSYLQLRWIFNKYEEIAGNSIEDAIDSETSGNLQTAYRAIVAMAKDHHAYYAQKLHDAMRGIGTDEDALTRHIVGRSEIDLADIKDKYEEMFGNDLYEDISSECSGDYKRLLLSILRE</sequence>
<evidence type="ECO:0000256" key="4">
    <source>
        <dbReference type="ARBA" id="ARBA00022837"/>
    </source>
</evidence>
<evidence type="ECO:0000256" key="1">
    <source>
        <dbReference type="ARBA" id="ARBA00007831"/>
    </source>
</evidence>
<evidence type="ECO:0000256" key="3">
    <source>
        <dbReference type="ARBA" id="ARBA00022737"/>
    </source>
</evidence>
<dbReference type="GO" id="GO:0050819">
    <property type="term" value="P:negative regulation of coagulation"/>
    <property type="evidence" value="ECO:0007669"/>
    <property type="project" value="InterPro"/>
</dbReference>
<keyword evidence="6 7" id="KW-0111">Calcium/phospholipid-binding</keyword>
<keyword evidence="3 7" id="KW-0677">Repeat</keyword>
<dbReference type="GO" id="GO:0005737">
    <property type="term" value="C:cytoplasm"/>
    <property type="evidence" value="ECO:0007669"/>
    <property type="project" value="TreeGrafter"/>
</dbReference>
<evidence type="ECO:0000256" key="7">
    <source>
        <dbReference type="RuleBase" id="RU003540"/>
    </source>
</evidence>
<dbReference type="InParanoid" id="H2ZA49"/>
<evidence type="ECO:0000256" key="2">
    <source>
        <dbReference type="ARBA" id="ARBA00022553"/>
    </source>
</evidence>
<dbReference type="InterPro" id="IPR002392">
    <property type="entry name" value="ANX5"/>
</dbReference>
<dbReference type="STRING" id="51511.ENSCSAVP00000014464"/>
<dbReference type="SMART" id="SM00335">
    <property type="entry name" value="ANX"/>
    <property type="match status" value="4"/>
</dbReference>
<keyword evidence="2" id="KW-0597">Phosphoprotein</keyword>
<dbReference type="GO" id="GO:0005886">
    <property type="term" value="C:plasma membrane"/>
    <property type="evidence" value="ECO:0007669"/>
    <property type="project" value="TreeGrafter"/>
</dbReference>
<reference evidence="9" key="1">
    <citation type="submission" date="2003-08" db="EMBL/GenBank/DDBJ databases">
        <authorList>
            <person name="Birren B."/>
            <person name="Nusbaum C."/>
            <person name="Abebe A."/>
            <person name="Abouelleil A."/>
            <person name="Adekoya E."/>
            <person name="Ait-zahra M."/>
            <person name="Allen N."/>
            <person name="Allen T."/>
            <person name="An P."/>
            <person name="Anderson M."/>
            <person name="Anderson S."/>
            <person name="Arachchi H."/>
            <person name="Armbruster J."/>
            <person name="Bachantsang P."/>
            <person name="Baldwin J."/>
            <person name="Barry A."/>
            <person name="Bayul T."/>
            <person name="Blitshsteyn B."/>
            <person name="Bloom T."/>
            <person name="Blye J."/>
            <person name="Boguslavskiy L."/>
            <person name="Borowsky M."/>
            <person name="Boukhgalter B."/>
            <person name="Brunache A."/>
            <person name="Butler J."/>
            <person name="Calixte N."/>
            <person name="Calvo S."/>
            <person name="Camarata J."/>
            <person name="Campo K."/>
            <person name="Chang J."/>
            <person name="Cheshatsang Y."/>
            <person name="Citroen M."/>
            <person name="Collymore A."/>
            <person name="Considine T."/>
            <person name="Cook A."/>
            <person name="Cooke P."/>
            <person name="Corum B."/>
            <person name="Cuomo C."/>
            <person name="David R."/>
            <person name="Dawoe T."/>
            <person name="Degray S."/>
            <person name="Dodge S."/>
            <person name="Dooley K."/>
            <person name="Dorje P."/>
            <person name="Dorjee K."/>
            <person name="Dorris L."/>
            <person name="Duffey N."/>
            <person name="Dupes A."/>
            <person name="Elkins T."/>
            <person name="Engels R."/>
            <person name="Erickson J."/>
            <person name="Farina A."/>
            <person name="Faro S."/>
            <person name="Ferreira P."/>
            <person name="Fischer H."/>
            <person name="Fitzgerald M."/>
            <person name="Foley K."/>
            <person name="Gage D."/>
            <person name="Galagan J."/>
            <person name="Gearin G."/>
            <person name="Gnerre S."/>
            <person name="Gnirke A."/>
            <person name="Goyette A."/>
            <person name="Graham J."/>
            <person name="Grandbois E."/>
            <person name="Gyaltsen K."/>
            <person name="Hafez N."/>
            <person name="Hagopian D."/>
            <person name="Hagos B."/>
            <person name="Hall J."/>
            <person name="Hatcher B."/>
            <person name="Heller A."/>
            <person name="Higgins H."/>
            <person name="Honan T."/>
            <person name="Horn A."/>
            <person name="Houde N."/>
            <person name="Hughes L."/>
            <person name="Hulme W."/>
            <person name="Husby E."/>
            <person name="Iliev I."/>
            <person name="Jaffe D."/>
            <person name="Jones C."/>
            <person name="Kamal M."/>
            <person name="Kamat A."/>
            <person name="Kamvysselis M."/>
            <person name="Karlsson E."/>
            <person name="Kells C."/>
            <person name="Kieu A."/>
            <person name="Kisner P."/>
            <person name="Kodira C."/>
            <person name="Kulbokas E."/>
            <person name="Labutti K."/>
            <person name="Lama D."/>
            <person name="Landers T."/>
            <person name="Leger J."/>
            <person name="Levine S."/>
            <person name="Lewis D."/>
            <person name="Lewis T."/>
            <person name="Lindblad-toh K."/>
            <person name="Liu X."/>
            <person name="Lokyitsang T."/>
            <person name="Lokyitsang Y."/>
            <person name="Lucien O."/>
            <person name="Lui A."/>
            <person name="Ma L.J."/>
            <person name="Mabbitt R."/>
            <person name="Macdonald J."/>
            <person name="Maclean C."/>
            <person name="Major J."/>
            <person name="Manning J."/>
            <person name="Marabella R."/>
            <person name="Maru K."/>
            <person name="Matthews C."/>
            <person name="Mauceli E."/>
            <person name="Mccarthy M."/>
            <person name="Mcdonough S."/>
            <person name="Mcghee T."/>
            <person name="Meldrim J."/>
            <person name="Meneus L."/>
            <person name="Mesirov J."/>
            <person name="Mihalev A."/>
            <person name="Mihova T."/>
            <person name="Mikkelsen T."/>
            <person name="Mlenga V."/>
            <person name="Moru K."/>
            <person name="Mozes J."/>
            <person name="Mulrain L."/>
            <person name="Munson G."/>
            <person name="Naylor J."/>
            <person name="Newes C."/>
            <person name="Nguyen C."/>
            <person name="Nguyen N."/>
            <person name="Nguyen T."/>
            <person name="Nicol R."/>
            <person name="Nielsen C."/>
            <person name="Nizzari M."/>
            <person name="Norbu C."/>
            <person name="Norbu N."/>
            <person name="O'donnell P."/>
            <person name="Okoawo O."/>
            <person name="O'leary S."/>
            <person name="Omotosho B."/>
            <person name="O'neill K."/>
            <person name="Osman S."/>
            <person name="Parker S."/>
            <person name="Perrin D."/>
            <person name="Phunkhang P."/>
            <person name="Piqani B."/>
            <person name="Purcell S."/>
            <person name="Rachupka T."/>
            <person name="Ramasamy U."/>
            <person name="Rameau R."/>
            <person name="Ray V."/>
            <person name="Raymond C."/>
            <person name="Retta R."/>
            <person name="Richardson S."/>
            <person name="Rise C."/>
            <person name="Rodriguez J."/>
            <person name="Rogers J."/>
            <person name="Rogov P."/>
            <person name="Rutman M."/>
            <person name="Schupbach R."/>
            <person name="Seaman C."/>
            <person name="Settipalli S."/>
            <person name="Sharpe T."/>
            <person name="Sheridan J."/>
            <person name="Sherpa N."/>
            <person name="Shi J."/>
            <person name="Smirnov S."/>
            <person name="Smith C."/>
            <person name="Sougnez C."/>
            <person name="Spencer B."/>
            <person name="Stalker J."/>
            <person name="Stange-thomann N."/>
            <person name="Stavropoulos S."/>
            <person name="Stetson K."/>
            <person name="Stone C."/>
            <person name="Stone S."/>
            <person name="Stubbs M."/>
            <person name="Talamas J."/>
            <person name="Tchuinga P."/>
            <person name="Tenzing P."/>
            <person name="Tesfaye S."/>
            <person name="Theodore J."/>
            <person name="Thoulutsang Y."/>
            <person name="Topham K."/>
            <person name="Towey S."/>
            <person name="Tsamla T."/>
            <person name="Tsomo N."/>
            <person name="Vallee D."/>
            <person name="Vassiliev H."/>
            <person name="Venkataraman V."/>
            <person name="Vinson J."/>
            <person name="Vo A."/>
            <person name="Wade C."/>
            <person name="Wang S."/>
            <person name="Wangchuk T."/>
            <person name="Wangdi T."/>
            <person name="Whittaker C."/>
            <person name="Wilkinson J."/>
            <person name="Wu Y."/>
            <person name="Wyman D."/>
            <person name="Yadav S."/>
            <person name="Yang S."/>
            <person name="Yang X."/>
            <person name="Yeager S."/>
            <person name="Yee E."/>
            <person name="Young G."/>
            <person name="Zainoun J."/>
            <person name="Zembeck L."/>
            <person name="Zimmer A."/>
            <person name="Zody M."/>
            <person name="Lander E."/>
        </authorList>
    </citation>
    <scope>NUCLEOTIDE SEQUENCE [LARGE SCALE GENOMIC DNA]</scope>
</reference>
<dbReference type="GO" id="GO:0005544">
    <property type="term" value="F:calcium-dependent phospholipid binding"/>
    <property type="evidence" value="ECO:0007669"/>
    <property type="project" value="UniProtKB-KW"/>
</dbReference>
<dbReference type="GO" id="GO:0012506">
    <property type="term" value="C:vesicle membrane"/>
    <property type="evidence" value="ECO:0007669"/>
    <property type="project" value="TreeGrafter"/>
</dbReference>